<accession>A0A919KNX4</accession>
<evidence type="ECO:0000313" key="2">
    <source>
        <dbReference type="EMBL" id="GHH67093.1"/>
    </source>
</evidence>
<dbReference type="Gene3D" id="1.10.10.10">
    <property type="entry name" value="Winged helix-like DNA-binding domain superfamily/Winged helix DNA-binding domain"/>
    <property type="match status" value="1"/>
</dbReference>
<dbReference type="Proteomes" id="UP000617734">
    <property type="component" value="Unassembled WGS sequence"/>
</dbReference>
<dbReference type="GO" id="GO:0003700">
    <property type="term" value="F:DNA-binding transcription factor activity"/>
    <property type="evidence" value="ECO:0007669"/>
    <property type="project" value="InterPro"/>
</dbReference>
<name>A0A919KNX4_9ACTN</name>
<dbReference type="InterPro" id="IPR036390">
    <property type="entry name" value="WH_DNA-bd_sf"/>
</dbReference>
<dbReference type="RefSeq" id="WP_190210618.1">
    <property type="nucleotide sequence ID" value="NZ_BNBO01000008.1"/>
</dbReference>
<comment type="caution">
    <text evidence="2">The sequence shown here is derived from an EMBL/GenBank/DDBJ whole genome shotgun (WGS) entry which is preliminary data.</text>
</comment>
<dbReference type="PROSITE" id="PS50995">
    <property type="entry name" value="HTH_MARR_2"/>
    <property type="match status" value="1"/>
</dbReference>
<dbReference type="InterPro" id="IPR036388">
    <property type="entry name" value="WH-like_DNA-bd_sf"/>
</dbReference>
<dbReference type="PANTHER" id="PTHR33164:SF57">
    <property type="entry name" value="MARR-FAMILY TRANSCRIPTIONAL REGULATOR"/>
    <property type="match status" value="1"/>
</dbReference>
<sequence>MTTTSPRATTRTDPVHTQLQYQVAVFARRLEQVRTSDGVGALDRAAYLLLDRLERHGPANIKTLADCLGIDSSTVTRQVAPLVGAALVGRVRDPADRRAVRLALTPLGAERLAEVRSGREELIRRLLDGWPAEEQRAFCALLARFNGSLESYAAGAETVPDGP</sequence>
<dbReference type="GO" id="GO:0006950">
    <property type="term" value="P:response to stress"/>
    <property type="evidence" value="ECO:0007669"/>
    <property type="project" value="TreeGrafter"/>
</dbReference>
<dbReference type="PRINTS" id="PR00598">
    <property type="entry name" value="HTHMARR"/>
</dbReference>
<dbReference type="InterPro" id="IPR000835">
    <property type="entry name" value="HTH_MarR-typ"/>
</dbReference>
<protein>
    <submittedName>
        <fullName evidence="2">MarR family transcriptional regulator</fullName>
    </submittedName>
</protein>
<feature type="domain" description="HTH marR-type" evidence="1">
    <location>
        <begin position="16"/>
        <end position="147"/>
    </location>
</feature>
<dbReference type="Pfam" id="PF01047">
    <property type="entry name" value="MarR"/>
    <property type="match status" value="1"/>
</dbReference>
<keyword evidence="3" id="KW-1185">Reference proteome</keyword>
<dbReference type="SMART" id="SM00347">
    <property type="entry name" value="HTH_MARR"/>
    <property type="match status" value="1"/>
</dbReference>
<dbReference type="GeneID" id="95352660"/>
<dbReference type="EMBL" id="BNBO01000008">
    <property type="protein sequence ID" value="GHH67093.1"/>
    <property type="molecule type" value="Genomic_DNA"/>
</dbReference>
<dbReference type="SUPFAM" id="SSF46785">
    <property type="entry name" value="Winged helix' DNA-binding domain"/>
    <property type="match status" value="1"/>
</dbReference>
<proteinExistence type="predicted"/>
<dbReference type="InterPro" id="IPR039422">
    <property type="entry name" value="MarR/SlyA-like"/>
</dbReference>
<reference evidence="2" key="1">
    <citation type="journal article" date="2014" name="Int. J. Syst. Evol. Microbiol.">
        <title>Complete genome sequence of Corynebacterium casei LMG S-19264T (=DSM 44701T), isolated from a smear-ripened cheese.</title>
        <authorList>
            <consortium name="US DOE Joint Genome Institute (JGI-PGF)"/>
            <person name="Walter F."/>
            <person name="Albersmeier A."/>
            <person name="Kalinowski J."/>
            <person name="Ruckert C."/>
        </authorList>
    </citation>
    <scope>NUCLEOTIDE SEQUENCE</scope>
    <source>
        <strain evidence="2">JCM 4646</strain>
    </source>
</reference>
<dbReference type="PANTHER" id="PTHR33164">
    <property type="entry name" value="TRANSCRIPTIONAL REGULATOR, MARR FAMILY"/>
    <property type="match status" value="1"/>
</dbReference>
<evidence type="ECO:0000259" key="1">
    <source>
        <dbReference type="PROSITE" id="PS50995"/>
    </source>
</evidence>
<organism evidence="2 3">
    <name type="scientific">Kitasatospora indigofera</name>
    <dbReference type="NCBI Taxonomy" id="67307"/>
    <lineage>
        <taxon>Bacteria</taxon>
        <taxon>Bacillati</taxon>
        <taxon>Actinomycetota</taxon>
        <taxon>Actinomycetes</taxon>
        <taxon>Kitasatosporales</taxon>
        <taxon>Streptomycetaceae</taxon>
        <taxon>Kitasatospora</taxon>
    </lineage>
</organism>
<gene>
    <name evidence="2" type="ORF">GCM10018781_21900</name>
</gene>
<dbReference type="AlphaFoldDB" id="A0A919KNX4"/>
<reference evidence="2" key="2">
    <citation type="submission" date="2020-09" db="EMBL/GenBank/DDBJ databases">
        <authorList>
            <person name="Sun Q."/>
            <person name="Ohkuma M."/>
        </authorList>
    </citation>
    <scope>NUCLEOTIDE SEQUENCE</scope>
    <source>
        <strain evidence="2">JCM 4646</strain>
    </source>
</reference>
<evidence type="ECO:0000313" key="3">
    <source>
        <dbReference type="Proteomes" id="UP000617734"/>
    </source>
</evidence>